<feature type="compositionally biased region" description="Basic and acidic residues" evidence="1">
    <location>
        <begin position="400"/>
        <end position="418"/>
    </location>
</feature>
<reference evidence="3 4" key="1">
    <citation type="journal article" date="2015" name="Genome Biol. Evol.">
        <title>Comparative Genomics of a Bacterivorous Green Alga Reveals Evolutionary Causalities and Consequences of Phago-Mixotrophic Mode of Nutrition.</title>
        <authorList>
            <person name="Burns J.A."/>
            <person name="Paasch A."/>
            <person name="Narechania A."/>
            <person name="Kim E."/>
        </authorList>
    </citation>
    <scope>NUCLEOTIDE SEQUENCE [LARGE SCALE GENOMIC DNA]</scope>
    <source>
        <strain evidence="3 4">PLY_AMNH</strain>
    </source>
</reference>
<feature type="region of interest" description="Disordered" evidence="1">
    <location>
        <begin position="322"/>
        <end position="440"/>
    </location>
</feature>
<feature type="region of interest" description="Disordered" evidence="1">
    <location>
        <begin position="983"/>
        <end position="1014"/>
    </location>
</feature>
<feature type="compositionally biased region" description="Basic residues" evidence="1">
    <location>
        <begin position="584"/>
        <end position="593"/>
    </location>
</feature>
<evidence type="ECO:0000313" key="4">
    <source>
        <dbReference type="Proteomes" id="UP001190700"/>
    </source>
</evidence>
<organism evidence="3 4">
    <name type="scientific">Cymbomonas tetramitiformis</name>
    <dbReference type="NCBI Taxonomy" id="36881"/>
    <lineage>
        <taxon>Eukaryota</taxon>
        <taxon>Viridiplantae</taxon>
        <taxon>Chlorophyta</taxon>
        <taxon>Pyramimonadophyceae</taxon>
        <taxon>Pyramimonadales</taxon>
        <taxon>Pyramimonadaceae</taxon>
        <taxon>Cymbomonas</taxon>
    </lineage>
</organism>
<dbReference type="PROSITE" id="PS50181">
    <property type="entry name" value="FBOX"/>
    <property type="match status" value="1"/>
</dbReference>
<accession>A0AAE0H1J1</accession>
<feature type="region of interest" description="Disordered" evidence="1">
    <location>
        <begin position="466"/>
        <end position="515"/>
    </location>
</feature>
<dbReference type="InterPro" id="IPR036047">
    <property type="entry name" value="F-box-like_dom_sf"/>
</dbReference>
<feature type="compositionally biased region" description="Low complexity" evidence="1">
    <location>
        <begin position="428"/>
        <end position="439"/>
    </location>
</feature>
<feature type="compositionally biased region" description="Low complexity" evidence="1">
    <location>
        <begin position="472"/>
        <end position="515"/>
    </location>
</feature>
<feature type="region of interest" description="Disordered" evidence="1">
    <location>
        <begin position="549"/>
        <end position="601"/>
    </location>
</feature>
<feature type="compositionally biased region" description="Polar residues" evidence="1">
    <location>
        <begin position="182"/>
        <end position="202"/>
    </location>
</feature>
<dbReference type="PANTHER" id="PTHR39741:SF2">
    <property type="entry name" value="F-BOX DOMAIN-CONTAINING PROTEIN"/>
    <property type="match status" value="1"/>
</dbReference>
<evidence type="ECO:0000313" key="3">
    <source>
        <dbReference type="EMBL" id="KAK3288265.1"/>
    </source>
</evidence>
<dbReference type="SUPFAM" id="SSF81383">
    <property type="entry name" value="F-box domain"/>
    <property type="match status" value="1"/>
</dbReference>
<dbReference type="PANTHER" id="PTHR39741">
    <property type="entry name" value="F-BOX DOMAIN CONTAINING PROTEIN, EXPRESSED"/>
    <property type="match status" value="1"/>
</dbReference>
<feature type="region of interest" description="Disordered" evidence="1">
    <location>
        <begin position="778"/>
        <end position="857"/>
    </location>
</feature>
<feature type="compositionally biased region" description="Low complexity" evidence="1">
    <location>
        <begin position="559"/>
        <end position="579"/>
    </location>
</feature>
<comment type="caution">
    <text evidence="3">The sequence shown here is derived from an EMBL/GenBank/DDBJ whole genome shotgun (WGS) entry which is preliminary data.</text>
</comment>
<dbReference type="EMBL" id="LGRX02000533">
    <property type="protein sequence ID" value="KAK3288265.1"/>
    <property type="molecule type" value="Genomic_DNA"/>
</dbReference>
<feature type="compositionally biased region" description="Polar residues" evidence="1">
    <location>
        <begin position="549"/>
        <end position="558"/>
    </location>
</feature>
<feature type="domain" description="F-box" evidence="2">
    <location>
        <begin position="1212"/>
        <end position="1258"/>
    </location>
</feature>
<feature type="compositionally biased region" description="Low complexity" evidence="1">
    <location>
        <begin position="121"/>
        <end position="131"/>
    </location>
</feature>
<feature type="compositionally biased region" description="Polar residues" evidence="1">
    <location>
        <begin position="94"/>
        <end position="110"/>
    </location>
</feature>
<dbReference type="InterPro" id="IPR055336">
    <property type="entry name" value="At4g00755-like"/>
</dbReference>
<dbReference type="Proteomes" id="UP001190700">
    <property type="component" value="Unassembled WGS sequence"/>
</dbReference>
<evidence type="ECO:0000256" key="1">
    <source>
        <dbReference type="SAM" id="MobiDB-lite"/>
    </source>
</evidence>
<feature type="region of interest" description="Disordered" evidence="1">
    <location>
        <begin position="630"/>
        <end position="730"/>
    </location>
</feature>
<feature type="region of interest" description="Disordered" evidence="1">
    <location>
        <begin position="1077"/>
        <end position="1192"/>
    </location>
</feature>
<protein>
    <recommendedName>
        <fullName evidence="2">F-box domain-containing protein</fullName>
    </recommendedName>
</protein>
<feature type="compositionally biased region" description="Low complexity" evidence="1">
    <location>
        <begin position="241"/>
        <end position="263"/>
    </location>
</feature>
<gene>
    <name evidence="3" type="ORF">CYMTET_4252</name>
</gene>
<feature type="region of interest" description="Disordered" evidence="1">
    <location>
        <begin position="1026"/>
        <end position="1064"/>
    </location>
</feature>
<sequence>MTDLETKLKRLEQLTNDLHKGKTPSRSDNSKASAAVPAPKLTKQTPATRSSGYAARGARSATRGVESSVRTDKTLDDNVASVLAASEQHRKQSVRSTSLRGAAPPSTSARQARDGKQSGDSASSASRSSSAKLNSQDASTGTCAAPVSVRMPVDISAALSSRPKELSKGSTHSTDKAVPSRNVASGSNQGPPRSSVRPSTASRVVATAGGAAPGSMPFVTQQGMSAPMWQSSAGPVRGKRPSSAPRRTRPSSAAGSQGAAEPAGPGPGAGSSAWARSTTGRGSGDHAAGALRTHSSEVAVAAAAQKHVLDLRVEAVGLGLTIGPVASAPPSEEAERRSSTARPVSAQHASGGQSGAFRARPLSAGVRNPSKGAPGPPGAAIEKTIRGPRTPTGRGGGWALEERQEYVPERGQSRREPARPGLHGGASGRPAGSAASTRSVVCAAQVPVEGEASSLLMAQERDEALRSCPLRASSPSSGASGVASQRGASSSAASKAPRPRSAPSRRAAATAAAARASAAALEAAEAAEAAEAMVQAAAAAEAAERQRINSGVATTVQPSTSRLRPSSSSSASGSNPTSACIRGMRPRSAHPKARGVQWEDGGDVHDASFVIGEGAVGMDEEERLRVLREVQADVSGDDEDEEDVLGAVDKEDGAAIRDDQEPEGRQEASCKISRRDEEESAGGYMPESSSRPEEEPLGYAFPVSSRRGEEELSGGYMPESSSRSRRGAAGVRIPSVIEKWRGGVGRGLHAGELEPSQRGDAGVRIPSVIQTCVIETGEEKSAGYMPESSKATSRSGEEESAGGYLPESWGIHAVGSRWGTANEEPHDEKLTSGAEGMRSGPGCSTSGIPRQPSKAGDTQAPVFLDTVADGDMAVGRSESSEGDLPSGRHSTPLRRSRETHPRQTWHTSGLGLDLISEMELFDSRPSSPCVPSPAPSAALVGSAEPLNADVAKTNCSAEAASNAAWSCDVELSCTSAERATSVCEQPSATPQEWGGAADPRLQGDDEGSQTEEAAGHARVAIYHAAEVASTSEVGDEESSRHMGSSEDESETQLQPDFESARQSFSELERKLQMLERLTAGPGRSGGVAQPASAGRGEPTGPRGARRPLSAGPAVPSGSHAKGEAAEAVSGYDTWRTPSGIKGINPAGQAARRVSGTSVATDTRHHHIEPSEDTRAARGRGKPPPARGWQGAGLKSRMMGRLEKYSPAQDAAATKLPRLPRDMLAKILQLLSFSSLRAAESSCSELRQTVVERELWRATCLTAAQGMPDVLRAGIHNKLANGDMGQLSALYKRLRWLLAQRPSSRSVVSEALSASSTDHPEEALANVLVRRTRATTTSPPCYWSSSGSPSPKMTDRLLFRLCAPLCLVHEVQLRVFQAYFQRGRPIFSPLKVRFRIGCVSTGWRQDGMSKDPGKEALGGTVVEEGEEWVWSSPPKDVRQVETMQRFPLNKPVICAGGFFQVELLGRAAMQHVDQQYFVCLQHVRVVGRPLPGFHVAGDRVSLRLVSKLGTAMNLPLPLRLPRQKVQPSGVVVPMHIDSDSESSEDEAPFSEAALLGEIDDEIDDDEEDMWYPPLVPIP</sequence>
<proteinExistence type="predicted"/>
<feature type="compositionally biased region" description="Acidic residues" evidence="1">
    <location>
        <begin position="635"/>
        <end position="644"/>
    </location>
</feature>
<feature type="region of interest" description="Disordered" evidence="1">
    <location>
        <begin position="228"/>
        <end position="290"/>
    </location>
</feature>
<dbReference type="InterPro" id="IPR001810">
    <property type="entry name" value="F-box_dom"/>
</dbReference>
<feature type="region of interest" description="Disordered" evidence="1">
    <location>
        <begin position="873"/>
        <end position="906"/>
    </location>
</feature>
<feature type="compositionally biased region" description="Low complexity" evidence="1">
    <location>
        <begin position="47"/>
        <end position="64"/>
    </location>
</feature>
<feature type="region of interest" description="Disordered" evidence="1">
    <location>
        <begin position="14"/>
        <end position="204"/>
    </location>
</feature>
<feature type="compositionally biased region" description="Basic and acidic residues" evidence="1">
    <location>
        <begin position="648"/>
        <end position="677"/>
    </location>
</feature>
<name>A0AAE0H1J1_9CHLO</name>
<evidence type="ECO:0000259" key="2">
    <source>
        <dbReference type="PROSITE" id="PS50181"/>
    </source>
</evidence>
<feature type="compositionally biased region" description="Polar residues" evidence="1">
    <location>
        <begin position="132"/>
        <end position="142"/>
    </location>
</feature>
<dbReference type="Gene3D" id="1.20.1280.50">
    <property type="match status" value="1"/>
</dbReference>
<keyword evidence="4" id="KW-1185">Reference proteome</keyword>